<dbReference type="Proteomes" id="UP000011115">
    <property type="component" value="Unassembled WGS sequence"/>
</dbReference>
<accession>M1DKM0</accession>
<dbReference type="HOGENOM" id="CLU_1236862_0_0_1"/>
<dbReference type="PANTHER" id="PTHR33022:SF20">
    <property type="entry name" value="UBIQUITIN-LIKE PROTEASE FAMILY PROFILE DOMAIN-CONTAINING PROTEIN"/>
    <property type="match status" value="1"/>
</dbReference>
<keyword evidence="2" id="KW-1185">Reference proteome</keyword>
<dbReference type="EnsemblPlants" id="PGSC0003DMT400090538">
    <property type="protein sequence ID" value="PGSC0003DMT400090538"/>
    <property type="gene ID" value="PGSC0003DMG400040109"/>
</dbReference>
<proteinExistence type="predicted"/>
<evidence type="ECO:0008006" key="3">
    <source>
        <dbReference type="Google" id="ProtNLM"/>
    </source>
</evidence>
<reference evidence="2" key="1">
    <citation type="journal article" date="2011" name="Nature">
        <title>Genome sequence and analysis of the tuber crop potato.</title>
        <authorList>
            <consortium name="The Potato Genome Sequencing Consortium"/>
        </authorList>
    </citation>
    <scope>NUCLEOTIDE SEQUENCE [LARGE SCALE GENOMIC DNA]</scope>
    <source>
        <strain evidence="2">cv. DM1-3 516 R44</strain>
    </source>
</reference>
<organism evidence="1 2">
    <name type="scientific">Solanum tuberosum</name>
    <name type="common">Potato</name>
    <dbReference type="NCBI Taxonomy" id="4113"/>
    <lineage>
        <taxon>Eukaryota</taxon>
        <taxon>Viridiplantae</taxon>
        <taxon>Streptophyta</taxon>
        <taxon>Embryophyta</taxon>
        <taxon>Tracheophyta</taxon>
        <taxon>Spermatophyta</taxon>
        <taxon>Magnoliopsida</taxon>
        <taxon>eudicotyledons</taxon>
        <taxon>Gunneridae</taxon>
        <taxon>Pentapetalae</taxon>
        <taxon>asterids</taxon>
        <taxon>lamiids</taxon>
        <taxon>Solanales</taxon>
        <taxon>Solanaceae</taxon>
        <taxon>Solanoideae</taxon>
        <taxon>Solaneae</taxon>
        <taxon>Solanum</taxon>
    </lineage>
</organism>
<evidence type="ECO:0000313" key="1">
    <source>
        <dbReference type="EnsemblPlants" id="PGSC0003DMT400090538"/>
    </source>
</evidence>
<name>M1DKM0_SOLTU</name>
<protein>
    <recommendedName>
        <fullName evidence="3">Ulp1 protease family, C-terminal catalytic domain containing protein</fullName>
    </recommendedName>
</protein>
<dbReference type="InParanoid" id="M1DKM0"/>
<dbReference type="PANTHER" id="PTHR33022">
    <property type="entry name" value="DUF1985 DOMAIN-CONTAINING PROTEIN"/>
    <property type="match status" value="1"/>
</dbReference>
<sequence>MMKKDCDDKELTRKVEKLSQEFILLKEYVNKNLSISSPSNNIIHEVHIKGVDGDEDGNAGIDLSYSKGKMKNEFCSVEKVACENVIDSSDALDLIKGRVHNEMLSENNSNQDIKIPHLFSVTGIYMNKKGVDFQHPLYSNAAILKSLEVRFVGGLPIQSDLDYDIYVSAFAEYFIRKKQISSDFDENQYRSRLACLLWDYGLTKKNQQAESDSKKKIIQKRQKL</sequence>
<dbReference type="PaxDb" id="4113-PGSC0003DMT400090538"/>
<dbReference type="AlphaFoldDB" id="M1DKM0"/>
<evidence type="ECO:0000313" key="2">
    <source>
        <dbReference type="Proteomes" id="UP000011115"/>
    </source>
</evidence>
<reference evidence="1" key="2">
    <citation type="submission" date="2015-06" db="UniProtKB">
        <authorList>
            <consortium name="EnsemblPlants"/>
        </authorList>
    </citation>
    <scope>IDENTIFICATION</scope>
    <source>
        <strain evidence="1">DM1-3 516 R44</strain>
    </source>
</reference>
<dbReference type="Gramene" id="PGSC0003DMT400090538">
    <property type="protein sequence ID" value="PGSC0003DMT400090538"/>
    <property type="gene ID" value="PGSC0003DMG400040109"/>
</dbReference>